<feature type="region of interest" description="Disordered" evidence="1">
    <location>
        <begin position="391"/>
        <end position="493"/>
    </location>
</feature>
<dbReference type="AlphaFoldDB" id="A0A812SAD7"/>
<dbReference type="PANTHER" id="PTHR21610:SF9">
    <property type="entry name" value="VON WILLEBRAND FACTOR A DOMAIN-CONTAINING PROTEIN 8"/>
    <property type="match status" value="1"/>
</dbReference>
<evidence type="ECO:0000313" key="4">
    <source>
        <dbReference type="Proteomes" id="UP000601435"/>
    </source>
</evidence>
<name>A0A812SAD7_9DINO</name>
<feature type="region of interest" description="Disordered" evidence="1">
    <location>
        <begin position="568"/>
        <end position="659"/>
    </location>
</feature>
<feature type="domain" description="ATPase dynein-related AAA" evidence="2">
    <location>
        <begin position="10"/>
        <end position="146"/>
    </location>
</feature>
<dbReference type="GO" id="GO:0016887">
    <property type="term" value="F:ATP hydrolysis activity"/>
    <property type="evidence" value="ECO:0007669"/>
    <property type="project" value="InterPro"/>
</dbReference>
<organism evidence="3 4">
    <name type="scientific">Symbiodinium necroappetens</name>
    <dbReference type="NCBI Taxonomy" id="1628268"/>
    <lineage>
        <taxon>Eukaryota</taxon>
        <taxon>Sar</taxon>
        <taxon>Alveolata</taxon>
        <taxon>Dinophyceae</taxon>
        <taxon>Suessiales</taxon>
        <taxon>Symbiodiniaceae</taxon>
        <taxon>Symbiodinium</taxon>
    </lineage>
</organism>
<reference evidence="3" key="1">
    <citation type="submission" date="2021-02" db="EMBL/GenBank/DDBJ databases">
        <authorList>
            <person name="Dougan E. K."/>
            <person name="Rhodes N."/>
            <person name="Thang M."/>
            <person name="Chan C."/>
        </authorList>
    </citation>
    <scope>NUCLEOTIDE SEQUENCE</scope>
</reference>
<evidence type="ECO:0000256" key="1">
    <source>
        <dbReference type="SAM" id="MobiDB-lite"/>
    </source>
</evidence>
<accession>A0A812SAD7</accession>
<dbReference type="InterPro" id="IPR039891">
    <property type="entry name" value="VWA8"/>
</dbReference>
<keyword evidence="4" id="KW-1185">Reference proteome</keyword>
<feature type="non-terminal residue" evidence="3">
    <location>
        <position position="1269"/>
    </location>
</feature>
<dbReference type="Proteomes" id="UP000601435">
    <property type="component" value="Unassembled WGS sequence"/>
</dbReference>
<dbReference type="PANTHER" id="PTHR21610">
    <property type="entry name" value="VON WILLEBRAND FACTOR A DOMAIN-CONTAINING PROTEIN 8"/>
    <property type="match status" value="1"/>
</dbReference>
<feature type="compositionally biased region" description="Low complexity" evidence="1">
    <location>
        <begin position="625"/>
        <end position="637"/>
    </location>
</feature>
<dbReference type="OrthoDB" id="5186at2759"/>
<gene>
    <name evidence="3" type="primary">VWA8</name>
    <name evidence="3" type="ORF">SNEC2469_LOCUS13262</name>
</gene>
<feature type="compositionally biased region" description="Low complexity" evidence="1">
    <location>
        <begin position="435"/>
        <end position="474"/>
    </location>
</feature>
<dbReference type="Gene3D" id="3.40.50.300">
    <property type="entry name" value="P-loop containing nucleotide triphosphate hydrolases"/>
    <property type="match status" value="1"/>
</dbReference>
<protein>
    <submittedName>
        <fullName evidence="3">VWA8 protein</fullName>
    </submittedName>
</protein>
<feature type="region of interest" description="Disordered" evidence="1">
    <location>
        <begin position="307"/>
        <end position="328"/>
    </location>
</feature>
<sequence>MLIDWLLQRHLLLIGNQGVGKNKLADRFLSMLRLEREYLQLHRDTTVQSLTTQPILQNGVVEYQDSPLVSAVRHGRVLVIDEADKAPLEVVCILKSLAEDGEFTLGDGRTIMARERIPEPPSQLHEQHLLPISPGFRMIVLANRPGYPFLGNDFYRECGDVFATHAVENPDITSEVELLRSYGPSVPQEHLVRLLGLFAELRHLVEEGVLSYPYSSRELVRIVRHLESFPDDPIEEVFADVFEFDWHDLKLRETLSGVLNGCGFSFDPTSKSKPMKHGNPNRRLPKDFKSAKHYDSGENALRLVPQAMSGSGAGSSGDAPSQPPQPDFRTAAMVFQGLGSLSDDDIRVFLRAAGVKSSRRMLGLCHSVLLGLDGHYRARIQARDAILQQHHPGASMTTPSPSPSPAPGLGPTSKQATKGVGKTARPKDPAPQAQPGSSSTRTTPPPTTARTTTPSASTTGSAAGAATGKAATAAVPRKTPPAKPSLPGTVKPGVVAQIGKRPPVVPPDPALAACFATPFEDTTAQDLELMVEPPAVAAKAKASPETQQSPDTSLAYLDLIVPDLEDHMSMSPAPQVFPPVPTTPLSSESEERQGDLIDLDSDPEDDEPATVTPWPRDDEEDDDAGPSAPAPQAAAMETQTEPGAGDFVNSHGGAGLSRRRADCLRRGPTGRQRTLAASQVPDIWRLANSAGRSAAPTTAQTRRGEPQGAFLRSSFFASPRASKKEGVRADTPLAQARLGLAGVRATISVECRAPARAMTTYDFTCFNDLIRACFDAGLGTEVVDLLSDELIESIHDAAQRIESVSPNLAAHITVLIEHSGYHPKMAAVQLEPTKHQMLGSLAEARTGTPRGEGQGSVAPARHDLPQIRTSAGGLLSRAIAAAKPANAQHALQDFRDNIYARSARAPLDARWTTWCKICSAWQQEPVPLTPELIEMVGASFRFGGYRSSAQYFSRARKEHIRVTGMPAPAAVELAIRDAIRSIERGMGANAAKDAFRLDALDFDFTSKGASFSLAHGMVVLGHADTGLEQNRHMVHRYCGVVPENICPYHAALRIADECSVDPEDFLFSPTPGAPDEPDVQRFGGAQHLCRMRLPVSTIMLLGRWGSPAIERYVQETELEDLFPVAPSAPPTTPARSQAIMDTAKEPDLRQWTLVQPSAQAQEPPAQAAKKPRTTGSAQEDTQISSLLGTLDGIAERLEAIQDRPDLVCKSKAHARDPEESARPPVQWRAKCGWAYGYAKFTRAHDDGSKELCRKCFPESSAASTAKMEH</sequence>
<dbReference type="SUPFAM" id="SSF52540">
    <property type="entry name" value="P-loop containing nucleoside triphosphate hydrolases"/>
    <property type="match status" value="1"/>
</dbReference>
<evidence type="ECO:0000259" key="2">
    <source>
        <dbReference type="Pfam" id="PF07728"/>
    </source>
</evidence>
<feature type="compositionally biased region" description="Acidic residues" evidence="1">
    <location>
        <begin position="597"/>
        <end position="608"/>
    </location>
</feature>
<dbReference type="GO" id="GO:0005737">
    <property type="term" value="C:cytoplasm"/>
    <property type="evidence" value="ECO:0007669"/>
    <property type="project" value="TreeGrafter"/>
</dbReference>
<evidence type="ECO:0000313" key="3">
    <source>
        <dbReference type="EMBL" id="CAE7470769.1"/>
    </source>
</evidence>
<comment type="caution">
    <text evidence="3">The sequence shown here is derived from an EMBL/GenBank/DDBJ whole genome shotgun (WGS) entry which is preliminary data.</text>
</comment>
<dbReference type="Pfam" id="PF07728">
    <property type="entry name" value="AAA_5"/>
    <property type="match status" value="1"/>
</dbReference>
<dbReference type="GO" id="GO:0005524">
    <property type="term" value="F:ATP binding"/>
    <property type="evidence" value="ECO:0007669"/>
    <property type="project" value="InterPro"/>
</dbReference>
<proteinExistence type="predicted"/>
<feature type="region of interest" description="Disordered" evidence="1">
    <location>
        <begin position="1156"/>
        <end position="1181"/>
    </location>
</feature>
<dbReference type="InterPro" id="IPR011704">
    <property type="entry name" value="ATPase_dyneun-rel_AAA"/>
</dbReference>
<feature type="compositionally biased region" description="Low complexity" evidence="1">
    <location>
        <begin position="1156"/>
        <end position="1168"/>
    </location>
</feature>
<dbReference type="EMBL" id="CAJNJA010021156">
    <property type="protein sequence ID" value="CAE7470769.1"/>
    <property type="molecule type" value="Genomic_DNA"/>
</dbReference>
<dbReference type="InterPro" id="IPR027417">
    <property type="entry name" value="P-loop_NTPase"/>
</dbReference>